<dbReference type="EMBL" id="LRRQ01000076">
    <property type="protein sequence ID" value="OAM89939.1"/>
    <property type="molecule type" value="Genomic_DNA"/>
</dbReference>
<accession>A0A178IL69</accession>
<dbReference type="Pfam" id="PF18998">
    <property type="entry name" value="Flg_new_2"/>
    <property type="match status" value="4"/>
</dbReference>
<gene>
    <name evidence="3" type="ORF">AW736_11570</name>
</gene>
<keyword evidence="1" id="KW-0812">Transmembrane</keyword>
<feature type="domain" description="Bacterial repeat" evidence="2">
    <location>
        <begin position="118"/>
        <end position="188"/>
    </location>
</feature>
<name>A0A178IL69_9BACT</name>
<dbReference type="AlphaFoldDB" id="A0A178IL69"/>
<keyword evidence="4" id="KW-1185">Reference proteome</keyword>
<feature type="domain" description="Bacterial repeat" evidence="2">
    <location>
        <begin position="48"/>
        <end position="112"/>
    </location>
</feature>
<evidence type="ECO:0000259" key="2">
    <source>
        <dbReference type="Pfam" id="PF18998"/>
    </source>
</evidence>
<dbReference type="STRING" id="1184151.AW736_11570"/>
<proteinExistence type="predicted"/>
<dbReference type="InterPro" id="IPR044060">
    <property type="entry name" value="Bacterial_rp_domain"/>
</dbReference>
<dbReference type="PROSITE" id="PS51257">
    <property type="entry name" value="PROKAR_LIPOPROTEIN"/>
    <property type="match status" value="1"/>
</dbReference>
<keyword evidence="1" id="KW-1133">Transmembrane helix</keyword>
<comment type="caution">
    <text evidence="3">The sequence shown here is derived from an EMBL/GenBank/DDBJ whole genome shotgun (WGS) entry which is preliminary data.</text>
</comment>
<protein>
    <recommendedName>
        <fullName evidence="2">Bacterial repeat domain-containing protein</fullName>
    </recommendedName>
</protein>
<feature type="domain" description="Bacterial repeat" evidence="2">
    <location>
        <begin position="196"/>
        <end position="261"/>
    </location>
</feature>
<feature type="transmembrane region" description="Helical" evidence="1">
    <location>
        <begin position="12"/>
        <end position="31"/>
    </location>
</feature>
<dbReference type="OrthoDB" id="2082707at2"/>
<evidence type="ECO:0000313" key="4">
    <source>
        <dbReference type="Proteomes" id="UP000078486"/>
    </source>
</evidence>
<dbReference type="Proteomes" id="UP000078486">
    <property type="component" value="Unassembled WGS sequence"/>
</dbReference>
<reference evidence="3 4" key="1">
    <citation type="submission" date="2016-01" db="EMBL/GenBank/DDBJ databases">
        <title>High potential of lignocellulose degradation of a new Verrucomicrobia species.</title>
        <authorList>
            <person name="Wang Y."/>
            <person name="Shi Y."/>
            <person name="Qiu Z."/>
            <person name="Liu S."/>
            <person name="Yang H."/>
        </authorList>
    </citation>
    <scope>NUCLEOTIDE SEQUENCE [LARGE SCALE GENOMIC DNA]</scope>
    <source>
        <strain evidence="3 4">TSB47</strain>
    </source>
</reference>
<dbReference type="RefSeq" id="WP_145928793.1">
    <property type="nucleotide sequence ID" value="NZ_CP109796.1"/>
</dbReference>
<organism evidence="3 4">
    <name type="scientific">Termitidicoccus mucosus</name>
    <dbReference type="NCBI Taxonomy" id="1184151"/>
    <lineage>
        <taxon>Bacteria</taxon>
        <taxon>Pseudomonadati</taxon>
        <taxon>Verrucomicrobiota</taxon>
        <taxon>Opitutia</taxon>
        <taxon>Opitutales</taxon>
        <taxon>Opitutaceae</taxon>
        <taxon>Termitidicoccus</taxon>
    </lineage>
</organism>
<keyword evidence="1" id="KW-0472">Membrane</keyword>
<evidence type="ECO:0000313" key="3">
    <source>
        <dbReference type="EMBL" id="OAM89939.1"/>
    </source>
</evidence>
<sequence length="340" mass="36465">MRYFWQDSRHRFVQPVLSLMMGGCLWGILGAQPAEQRGAQMGMVALLAHPDTGGSALGGGSYKICEIVEIFAIPAPHYRFVRWEGKVTQPSLSRTRTMTTANSFPITAVFEPQRYRLNITCEPVYAGQVEGGGWFPYGVTAPVHAVPAQGQGYVFSHWDGPVADAYAADTTLANPLTGPVKLKAHFKRMVDNCTLTVIAEPALGGEVTASGVHEPGTVVKLTAKPARGFVFNGWQGAVSNPGSTETEILVNQDINVKAMFIYQKALIRAKIVPEAAGKVSGDLGVRPCYVPAILKAEAMPGYVFDGWEGAVSTKSGEQTTVTPSEVGKAVVVIARFRAIP</sequence>
<feature type="domain" description="Bacterial repeat" evidence="2">
    <location>
        <begin position="270"/>
        <end position="339"/>
    </location>
</feature>
<evidence type="ECO:0000256" key="1">
    <source>
        <dbReference type="SAM" id="Phobius"/>
    </source>
</evidence>